<evidence type="ECO:0000313" key="2">
    <source>
        <dbReference type="Proteomes" id="UP000197025"/>
    </source>
</evidence>
<reference evidence="2" key="1">
    <citation type="submission" date="2017-06" db="EMBL/GenBank/DDBJ databases">
        <authorList>
            <person name="Varghese N."/>
            <person name="Submissions S."/>
        </authorList>
    </citation>
    <scope>NUCLEOTIDE SEQUENCE [LARGE SCALE GENOMIC DNA]</scope>
    <source>
        <strain evidence="2">JAD2</strain>
    </source>
</reference>
<protein>
    <recommendedName>
        <fullName evidence="3">Sensory rhodopsin transducer</fullName>
    </recommendedName>
</protein>
<dbReference type="InterPro" id="IPR009794">
    <property type="entry name" value="ASRT"/>
</dbReference>
<proteinExistence type="predicted"/>
<dbReference type="AlphaFoldDB" id="A0A212QXC6"/>
<dbReference type="Gene3D" id="2.60.290.11">
    <property type="entry name" value="TM1070-like"/>
    <property type="match status" value="1"/>
</dbReference>
<gene>
    <name evidence="1" type="ORF">SAMN02746019_00008180</name>
</gene>
<dbReference type="Pfam" id="PF07100">
    <property type="entry name" value="ASRT"/>
    <property type="match status" value="1"/>
</dbReference>
<dbReference type="InParanoid" id="A0A212QXC6"/>
<name>A0A212QXC6_9CHLR</name>
<evidence type="ECO:0008006" key="3">
    <source>
        <dbReference type="Google" id="ProtNLM"/>
    </source>
</evidence>
<sequence>MAWRRSRPNHGRRVWYIPDGYLPPLSSGPSELVSHESLCLLNPSPQEAHVTLTVYFEDRDPLRGISLKVPPERTWHVRLDRPEQLGGHVIPRGVPYALKVESDVPIVVQLSRMDVTQPNLALMTTMGYPAE</sequence>
<dbReference type="OrthoDB" id="26600at2"/>
<organism evidence="1 2">
    <name type="scientific">Thermoflexus hugenholtzii JAD2</name>
    <dbReference type="NCBI Taxonomy" id="877466"/>
    <lineage>
        <taxon>Bacteria</taxon>
        <taxon>Bacillati</taxon>
        <taxon>Chloroflexota</taxon>
        <taxon>Thermoflexia</taxon>
        <taxon>Thermoflexales</taxon>
        <taxon>Thermoflexaceae</taxon>
        <taxon>Thermoflexus</taxon>
    </lineage>
</organism>
<evidence type="ECO:0000313" key="1">
    <source>
        <dbReference type="EMBL" id="SNB64385.1"/>
    </source>
</evidence>
<dbReference type="Proteomes" id="UP000197025">
    <property type="component" value="Unassembled WGS sequence"/>
</dbReference>
<dbReference type="InterPro" id="IPR036698">
    <property type="entry name" value="TM1070-like_sf"/>
</dbReference>
<dbReference type="SUPFAM" id="SSF89232">
    <property type="entry name" value="Hypothetical protein TM1070"/>
    <property type="match status" value="1"/>
</dbReference>
<accession>A0A212QXC6</accession>
<dbReference type="RefSeq" id="WP_088571070.1">
    <property type="nucleotide sequence ID" value="NZ_FYEK01000027.1"/>
</dbReference>
<dbReference type="PIRSF" id="PIRSF008711">
    <property type="entry name" value="UCP008711"/>
    <property type="match status" value="1"/>
</dbReference>
<keyword evidence="2" id="KW-1185">Reference proteome</keyword>
<dbReference type="EMBL" id="FYEK01000027">
    <property type="protein sequence ID" value="SNB64385.1"/>
    <property type="molecule type" value="Genomic_DNA"/>
</dbReference>